<accession>A0A0M3IBJ4</accession>
<protein>
    <submittedName>
        <fullName evidence="2">Uncharacterized protein</fullName>
    </submittedName>
</protein>
<evidence type="ECO:0000313" key="2">
    <source>
        <dbReference type="WBParaSite" id="ALUE_0001509801-mRNA-1"/>
    </source>
</evidence>
<reference evidence="2" key="1">
    <citation type="submission" date="2017-02" db="UniProtKB">
        <authorList>
            <consortium name="WormBaseParasite"/>
        </authorList>
    </citation>
    <scope>IDENTIFICATION</scope>
</reference>
<proteinExistence type="predicted"/>
<dbReference type="WBParaSite" id="ALUE_0001509801-mRNA-1">
    <property type="protein sequence ID" value="ALUE_0001509801-mRNA-1"/>
    <property type="gene ID" value="ALUE_0001509801"/>
</dbReference>
<evidence type="ECO:0000313" key="1">
    <source>
        <dbReference type="Proteomes" id="UP000036681"/>
    </source>
</evidence>
<organism evidence="1 2">
    <name type="scientific">Ascaris lumbricoides</name>
    <name type="common">Giant roundworm</name>
    <dbReference type="NCBI Taxonomy" id="6252"/>
    <lineage>
        <taxon>Eukaryota</taxon>
        <taxon>Metazoa</taxon>
        <taxon>Ecdysozoa</taxon>
        <taxon>Nematoda</taxon>
        <taxon>Chromadorea</taxon>
        <taxon>Rhabditida</taxon>
        <taxon>Spirurina</taxon>
        <taxon>Ascaridomorpha</taxon>
        <taxon>Ascaridoidea</taxon>
        <taxon>Ascarididae</taxon>
        <taxon>Ascaris</taxon>
    </lineage>
</organism>
<dbReference type="AlphaFoldDB" id="A0A0M3IBJ4"/>
<name>A0A0M3IBJ4_ASCLU</name>
<dbReference type="Proteomes" id="UP000036681">
    <property type="component" value="Unplaced"/>
</dbReference>
<sequence>MRLGRGGGRREYEDSIPQYPLDLRDECNLQTKFCPWVLEAFDFNGREGNEDFGRRRTLESSRTIPPSYAFRNQLGCDVYKVNLAWSLQVKYAGGKEDPSHINVPDEEES</sequence>
<keyword evidence="1" id="KW-1185">Reference proteome</keyword>